<dbReference type="PANTHER" id="PTHR32114">
    <property type="entry name" value="ABC TRANSPORTER ABCH.3"/>
    <property type="match status" value="1"/>
</dbReference>
<evidence type="ECO:0000313" key="3">
    <source>
        <dbReference type="EMBL" id="GGD74355.1"/>
    </source>
</evidence>
<feature type="coiled-coil region" evidence="1">
    <location>
        <begin position="297"/>
        <end position="378"/>
    </location>
</feature>
<evidence type="ECO:0000256" key="1">
    <source>
        <dbReference type="SAM" id="Coils"/>
    </source>
</evidence>
<feature type="coiled-coil region" evidence="1">
    <location>
        <begin position="560"/>
        <end position="655"/>
    </location>
</feature>
<keyword evidence="4" id="KW-1185">Reference proteome</keyword>
<dbReference type="RefSeq" id="WP_188769300.1">
    <property type="nucleotide sequence ID" value="NZ_BMKK01000011.1"/>
</dbReference>
<dbReference type="Pfam" id="PF13558">
    <property type="entry name" value="SbcC_Walker_B"/>
    <property type="match status" value="1"/>
</dbReference>
<dbReference type="InterPro" id="IPR038729">
    <property type="entry name" value="Rad50/SbcC_AAA"/>
</dbReference>
<dbReference type="AlphaFoldDB" id="A0A917DVH0"/>
<dbReference type="GO" id="GO:0006302">
    <property type="term" value="P:double-strand break repair"/>
    <property type="evidence" value="ECO:0007669"/>
    <property type="project" value="InterPro"/>
</dbReference>
<reference evidence="3" key="2">
    <citation type="submission" date="2020-09" db="EMBL/GenBank/DDBJ databases">
        <authorList>
            <person name="Sun Q."/>
            <person name="Zhou Y."/>
        </authorList>
    </citation>
    <scope>NUCLEOTIDE SEQUENCE</scope>
    <source>
        <strain evidence="3">CGMCC 1.15958</strain>
    </source>
</reference>
<dbReference type="EMBL" id="BMKK01000011">
    <property type="protein sequence ID" value="GGD74355.1"/>
    <property type="molecule type" value="Genomic_DNA"/>
</dbReference>
<feature type="coiled-coil region" evidence="1">
    <location>
        <begin position="759"/>
        <end position="793"/>
    </location>
</feature>
<dbReference type="InterPro" id="IPR027417">
    <property type="entry name" value="P-loop_NTPase"/>
</dbReference>
<sequence length="1020" mass="116601">MKINKIHLKNINSFKDKHEIDFTTNPLVSAGLFAIVGPTGAGKSTLLDAITLALFNQIPRFDKKISKDFVASAGSILTKGERECYVEVEYSCKSGSFVSKWWIEMNRNQNLNDYGMEITDLQTGQLLPLKKSEVPKRNEELIGLSYDQFIKSILLSQGEFAKFLKSGKDERGKLLEDITGTQIYRKLGKKTFEIAKEKGQTLKDLRTNIDTEKRKLSTPEQEQIWFDRKTEIEKILLDLDAQLQAFKTKIELKNQILNFRKSIAEKSERQAKEQQNLNDFENFEAKKLQIHEKAEPFQSQILQLESQQKALQNLQERLASEEKNLEENTHLLNRILTKIGDLTKQQNSLNLENALEILQNFREKLTQLENQRSVQEAAKKANETQIEEFINKIAEKSLRFDFRQITDEVIESIKNVGLTHKTTLDETFKIAQITALEDVSAKREALLEQHRNYTALKQYVWEYVKITEDAKKEQEQEKLQTTFITTQKPELEKVQKLIIEIGQKIKQLETEKETLGKSYNFEKDRQTLLKKDEPCPLCGSLEHPFLSHYANNYVEIDLKLSEAKKEEKTLNEIFQDLNTKLASADVLLKNAIAKIAAFNEQISSIKAKIEEIKQALKLEKVGGNTEIIDAQIKAIELQLNALNGIENKAEKLKDLQSLYRLCSATKILQSDYNLVIIKIKELYSGANFEKEYNAIQTGFVKTQANIQSSNKTIKELKDELLPKQKTFETDKVVLESQVKLVGFEDLKSCQAAILSSENAKALRDKKQALLLAIQTLIEQIKEQQCELDKLQAKDDVSVALETLLAQQTETNTLQEQVRKEQVEISVNLATQNQTKEAIQRLQAQLQILEKDNLKWELLEKYIGSADGKKFATFAQGLTLSRLMALANRRLVDLSDRYLLDKPGEQDEDELMIVDQYMGNERRSVKTLSGGETFMISLSLALALSDLASKNIKLDSLFIDEGFGTLDPETLDLALNTLEKLQQEAQKNIGIISHVESIKERIATQIRLERNNRGFSQIIIK</sequence>
<dbReference type="Proteomes" id="UP000609064">
    <property type="component" value="Unassembled WGS sequence"/>
</dbReference>
<feature type="coiled-coil region" evidence="1">
    <location>
        <begin position="831"/>
        <end position="858"/>
    </location>
</feature>
<protein>
    <submittedName>
        <fullName evidence="3">Nuclease SbcCD subunit C</fullName>
    </submittedName>
</protein>
<gene>
    <name evidence="3" type="primary">sbcC</name>
    <name evidence="3" type="ORF">GCM10011514_43040</name>
</gene>
<feature type="coiled-coil region" evidence="1">
    <location>
        <begin position="491"/>
        <end position="525"/>
    </location>
</feature>
<proteinExistence type="predicted"/>
<evidence type="ECO:0000259" key="2">
    <source>
        <dbReference type="Pfam" id="PF13476"/>
    </source>
</evidence>
<dbReference type="SUPFAM" id="SSF52540">
    <property type="entry name" value="P-loop containing nucleoside triphosphate hydrolases"/>
    <property type="match status" value="1"/>
</dbReference>
<dbReference type="PANTHER" id="PTHR32114:SF2">
    <property type="entry name" value="ABC TRANSPORTER ABCH.3"/>
    <property type="match status" value="1"/>
</dbReference>
<dbReference type="GO" id="GO:0016887">
    <property type="term" value="F:ATP hydrolysis activity"/>
    <property type="evidence" value="ECO:0007669"/>
    <property type="project" value="InterPro"/>
</dbReference>
<dbReference type="Pfam" id="PF13476">
    <property type="entry name" value="AAA_23"/>
    <property type="match status" value="1"/>
</dbReference>
<dbReference type="Gene3D" id="3.40.50.300">
    <property type="entry name" value="P-loop containing nucleotide triphosphate hydrolases"/>
    <property type="match status" value="2"/>
</dbReference>
<reference evidence="3" key="1">
    <citation type="journal article" date="2014" name="Int. J. Syst. Evol. Microbiol.">
        <title>Complete genome sequence of Corynebacterium casei LMG S-19264T (=DSM 44701T), isolated from a smear-ripened cheese.</title>
        <authorList>
            <consortium name="US DOE Joint Genome Institute (JGI-PGF)"/>
            <person name="Walter F."/>
            <person name="Albersmeier A."/>
            <person name="Kalinowski J."/>
            <person name="Ruckert C."/>
        </authorList>
    </citation>
    <scope>NUCLEOTIDE SEQUENCE</scope>
    <source>
        <strain evidence="3">CGMCC 1.15958</strain>
    </source>
</reference>
<evidence type="ECO:0000313" key="4">
    <source>
        <dbReference type="Proteomes" id="UP000609064"/>
    </source>
</evidence>
<keyword evidence="1" id="KW-0175">Coiled coil</keyword>
<comment type="caution">
    <text evidence="3">The sequence shown here is derived from an EMBL/GenBank/DDBJ whole genome shotgun (WGS) entry which is preliminary data.</text>
</comment>
<accession>A0A917DVH0</accession>
<name>A0A917DVH0_9BACT</name>
<organism evidence="3 4">
    <name type="scientific">Emticicia aquatilis</name>
    <dbReference type="NCBI Taxonomy" id="1537369"/>
    <lineage>
        <taxon>Bacteria</taxon>
        <taxon>Pseudomonadati</taxon>
        <taxon>Bacteroidota</taxon>
        <taxon>Cytophagia</taxon>
        <taxon>Cytophagales</taxon>
        <taxon>Leadbetterellaceae</taxon>
        <taxon>Emticicia</taxon>
    </lineage>
</organism>
<feature type="domain" description="Rad50/SbcC-type AAA" evidence="2">
    <location>
        <begin position="5"/>
        <end position="257"/>
    </location>
</feature>